<feature type="transmembrane region" description="Helical" evidence="2">
    <location>
        <begin position="202"/>
        <end position="224"/>
    </location>
</feature>
<dbReference type="Proteomes" id="UP000799772">
    <property type="component" value="Unassembled WGS sequence"/>
</dbReference>
<gene>
    <name evidence="4" type="ORF">NA57DRAFT_74907</name>
</gene>
<dbReference type="PANTHER" id="PTHR37013">
    <property type="entry name" value="INTEGRAL MEMBRANE PROTEIN (AFU_ORTHOLOGUE AFUA_1G05950)-RELATED"/>
    <property type="match status" value="1"/>
</dbReference>
<evidence type="ECO:0000256" key="1">
    <source>
        <dbReference type="SAM" id="MobiDB-lite"/>
    </source>
</evidence>
<protein>
    <recommendedName>
        <fullName evidence="3">DUF7703 domain-containing protein</fullName>
    </recommendedName>
</protein>
<dbReference type="Pfam" id="PF24802">
    <property type="entry name" value="DUF7703"/>
    <property type="match status" value="1"/>
</dbReference>
<feature type="transmembrane region" description="Helical" evidence="2">
    <location>
        <begin position="166"/>
        <end position="190"/>
    </location>
</feature>
<feature type="region of interest" description="Disordered" evidence="1">
    <location>
        <begin position="269"/>
        <end position="343"/>
    </location>
</feature>
<evidence type="ECO:0000259" key="3">
    <source>
        <dbReference type="Pfam" id="PF24802"/>
    </source>
</evidence>
<keyword evidence="2" id="KW-0472">Membrane</keyword>
<evidence type="ECO:0000313" key="4">
    <source>
        <dbReference type="EMBL" id="KAF2099407.1"/>
    </source>
</evidence>
<feature type="transmembrane region" description="Helical" evidence="2">
    <location>
        <begin position="53"/>
        <end position="79"/>
    </location>
</feature>
<proteinExistence type="predicted"/>
<evidence type="ECO:0000256" key="2">
    <source>
        <dbReference type="SAM" id="Phobius"/>
    </source>
</evidence>
<dbReference type="InterPro" id="IPR056120">
    <property type="entry name" value="DUF7703"/>
</dbReference>
<keyword evidence="2" id="KW-0812">Transmembrane</keyword>
<feature type="domain" description="DUF7703" evidence="3">
    <location>
        <begin position="20"/>
        <end position="261"/>
    </location>
</feature>
<keyword evidence="5" id="KW-1185">Reference proteome</keyword>
<evidence type="ECO:0000313" key="5">
    <source>
        <dbReference type="Proteomes" id="UP000799772"/>
    </source>
</evidence>
<feature type="transmembrane region" description="Helical" evidence="2">
    <location>
        <begin position="20"/>
        <end position="41"/>
    </location>
</feature>
<keyword evidence="2" id="KW-1133">Transmembrane helix</keyword>
<dbReference type="AlphaFoldDB" id="A0A9P4IJ27"/>
<comment type="caution">
    <text evidence="4">The sequence shown here is derived from an EMBL/GenBank/DDBJ whole genome shotgun (WGS) entry which is preliminary data.</text>
</comment>
<accession>A0A9P4IJ27</accession>
<feature type="transmembrane region" description="Helical" evidence="2">
    <location>
        <begin position="85"/>
        <end position="106"/>
    </location>
</feature>
<organism evidence="4 5">
    <name type="scientific">Rhizodiscina lignyota</name>
    <dbReference type="NCBI Taxonomy" id="1504668"/>
    <lineage>
        <taxon>Eukaryota</taxon>
        <taxon>Fungi</taxon>
        <taxon>Dikarya</taxon>
        <taxon>Ascomycota</taxon>
        <taxon>Pezizomycotina</taxon>
        <taxon>Dothideomycetes</taxon>
        <taxon>Pleosporomycetidae</taxon>
        <taxon>Aulographales</taxon>
        <taxon>Rhizodiscinaceae</taxon>
        <taxon>Rhizodiscina</taxon>
    </lineage>
</organism>
<sequence>MLLERAAVGGPTWSTPAAHGVFIAFSAVAIWSSVPLTLRVFTTLKRRRGPYFWSLLITSWGLCIRQIGYTLSFLAPWVSWIASNILAQAGWVAMVTGFSVVLYSRLNLIVESRKVRRWALVMIVADGLIFHPAMITLSIGQIALRHEGKLHAVAQWQSVFKPLERIQILVFSAQETIISFFYVWAAYQYLRSRFEQGGKTRSAMILLLVVQLVIVAVDIALIAIDFAGLLELKLFIHSFVYAAKLELEFVVLNQLVELSKLGVPGLPSSTKGLTHGSQKVDDEAKVGDSPGPEFMTAKAMEWTPPQSPDSQSISGTRFAGPSQKEKRDTMFKNASPIGPTAEMHEIDIDVLGLKKTITNPDG</sequence>
<reference evidence="4" key="1">
    <citation type="journal article" date="2020" name="Stud. Mycol.">
        <title>101 Dothideomycetes genomes: a test case for predicting lifestyles and emergence of pathogens.</title>
        <authorList>
            <person name="Haridas S."/>
            <person name="Albert R."/>
            <person name="Binder M."/>
            <person name="Bloem J."/>
            <person name="Labutti K."/>
            <person name="Salamov A."/>
            <person name="Andreopoulos B."/>
            <person name="Baker S."/>
            <person name="Barry K."/>
            <person name="Bills G."/>
            <person name="Bluhm B."/>
            <person name="Cannon C."/>
            <person name="Castanera R."/>
            <person name="Culley D."/>
            <person name="Daum C."/>
            <person name="Ezra D."/>
            <person name="Gonzalez J."/>
            <person name="Henrissat B."/>
            <person name="Kuo A."/>
            <person name="Liang C."/>
            <person name="Lipzen A."/>
            <person name="Lutzoni F."/>
            <person name="Magnuson J."/>
            <person name="Mondo S."/>
            <person name="Nolan M."/>
            <person name="Ohm R."/>
            <person name="Pangilinan J."/>
            <person name="Park H.-J."/>
            <person name="Ramirez L."/>
            <person name="Alfaro M."/>
            <person name="Sun H."/>
            <person name="Tritt A."/>
            <person name="Yoshinaga Y."/>
            <person name="Zwiers L.-H."/>
            <person name="Turgeon B."/>
            <person name="Goodwin S."/>
            <person name="Spatafora J."/>
            <person name="Crous P."/>
            <person name="Grigoriev I."/>
        </authorList>
    </citation>
    <scope>NUCLEOTIDE SEQUENCE</scope>
    <source>
        <strain evidence="4">CBS 133067</strain>
    </source>
</reference>
<feature type="transmembrane region" description="Helical" evidence="2">
    <location>
        <begin position="118"/>
        <end position="144"/>
    </location>
</feature>
<name>A0A9P4IJ27_9PEZI</name>
<dbReference type="EMBL" id="ML978125">
    <property type="protein sequence ID" value="KAF2099407.1"/>
    <property type="molecule type" value="Genomic_DNA"/>
</dbReference>
<dbReference type="OrthoDB" id="405906at2759"/>